<dbReference type="OrthoDB" id="7692432at2759"/>
<protein>
    <submittedName>
        <fullName evidence="1">Uncharacterized protein</fullName>
    </submittedName>
</protein>
<dbReference type="AlphaFoldDB" id="A0A9P0PMP6"/>
<reference evidence="1" key="1">
    <citation type="submission" date="2022-03" db="EMBL/GenBank/DDBJ databases">
        <authorList>
            <person name="Sayadi A."/>
        </authorList>
    </citation>
    <scope>NUCLEOTIDE SEQUENCE</scope>
</reference>
<gene>
    <name evidence="1" type="ORF">ACAOBT_LOCUS20603</name>
</gene>
<organism evidence="1 2">
    <name type="scientific">Acanthoscelides obtectus</name>
    <name type="common">Bean weevil</name>
    <name type="synonym">Bruchus obtectus</name>
    <dbReference type="NCBI Taxonomy" id="200917"/>
    <lineage>
        <taxon>Eukaryota</taxon>
        <taxon>Metazoa</taxon>
        <taxon>Ecdysozoa</taxon>
        <taxon>Arthropoda</taxon>
        <taxon>Hexapoda</taxon>
        <taxon>Insecta</taxon>
        <taxon>Pterygota</taxon>
        <taxon>Neoptera</taxon>
        <taxon>Endopterygota</taxon>
        <taxon>Coleoptera</taxon>
        <taxon>Polyphaga</taxon>
        <taxon>Cucujiformia</taxon>
        <taxon>Chrysomeloidea</taxon>
        <taxon>Chrysomelidae</taxon>
        <taxon>Bruchinae</taxon>
        <taxon>Bruchini</taxon>
        <taxon>Acanthoscelides</taxon>
    </lineage>
</organism>
<name>A0A9P0PMP6_ACAOB</name>
<accession>A0A9P0PMP6</accession>
<dbReference type="EMBL" id="CAKOFQ010007130">
    <property type="protein sequence ID" value="CAH1991993.1"/>
    <property type="molecule type" value="Genomic_DNA"/>
</dbReference>
<proteinExistence type="predicted"/>
<evidence type="ECO:0000313" key="2">
    <source>
        <dbReference type="Proteomes" id="UP001152888"/>
    </source>
</evidence>
<dbReference type="Proteomes" id="UP001152888">
    <property type="component" value="Unassembled WGS sequence"/>
</dbReference>
<sequence>MAELMPIFNEIRARGECGNAYPLHVGSHASGPIHLHTHHVNPNTCYMVMRDTRKFYLLVAASGQIVLTSPDQVSTVLIVTNLIINIL</sequence>
<keyword evidence="2" id="KW-1185">Reference proteome</keyword>
<evidence type="ECO:0000313" key="1">
    <source>
        <dbReference type="EMBL" id="CAH1991993.1"/>
    </source>
</evidence>
<comment type="caution">
    <text evidence="1">The sequence shown here is derived from an EMBL/GenBank/DDBJ whole genome shotgun (WGS) entry which is preliminary data.</text>
</comment>